<sequence length="464" mass="51388">MVTLLEHCRIGPPSAAAEVSLPVTFFDMIWLYFHPIQRLLFYEFSCSNSHFLETIVPNLKASLSLTLKHFTPLAGNLVHPLIGSSKPVFQYKPGDSVSLTTAEANEAFDFNYLTGNQPRDSDDFYGFVPELPPEKIELDSKIIPLLALQVTLFPNAGICIGFTNHHSIGDASSIVGFIKAWSSVTKFVGDEQFLSGNSLPFYDRSVIKDPSGLATKFWNQMSIFKIESLPLNFPTNKVRATYILLESDIKKLKDLVIFKRPTLVHASSFTVTTAYVWTCLVKATAATTGDETDGEGTEYFAFAVDARRRLNPPAPPTYFGNCLGLVYTESTHEQLKGNDGFLIAAELIGELISKKVNNKEEILKDAENWISYFGELLNERISGVAGSPKFDLYDIDYGWGNPKKFESVSIDGDGSMSLCKSREFEGGLEIGLSLSKPKMDAFAPIFFGGLHADDSMPINPKENF</sequence>
<dbReference type="Gramene" id="OE9A004994T1">
    <property type="protein sequence ID" value="OE9A004994C1"/>
    <property type="gene ID" value="OE9A004994"/>
</dbReference>
<comment type="caution">
    <text evidence="3">The sequence shown here is derived from an EMBL/GenBank/DDBJ whole genome shotgun (WGS) entry which is preliminary data.</text>
</comment>
<evidence type="ECO:0000256" key="2">
    <source>
        <dbReference type="ARBA" id="ARBA00023315"/>
    </source>
</evidence>
<evidence type="ECO:0000313" key="4">
    <source>
        <dbReference type="Proteomes" id="UP000594638"/>
    </source>
</evidence>
<dbReference type="OrthoDB" id="1862401at2759"/>
<dbReference type="InterPro" id="IPR051504">
    <property type="entry name" value="Plant_metabolite_acyltrans"/>
</dbReference>
<dbReference type="GO" id="GO:0016747">
    <property type="term" value="F:acyltransferase activity, transferring groups other than amino-acyl groups"/>
    <property type="evidence" value="ECO:0007669"/>
    <property type="project" value="UniProtKB-ARBA"/>
</dbReference>
<organism evidence="3 4">
    <name type="scientific">Olea europaea subsp. europaea</name>
    <dbReference type="NCBI Taxonomy" id="158383"/>
    <lineage>
        <taxon>Eukaryota</taxon>
        <taxon>Viridiplantae</taxon>
        <taxon>Streptophyta</taxon>
        <taxon>Embryophyta</taxon>
        <taxon>Tracheophyta</taxon>
        <taxon>Spermatophyta</taxon>
        <taxon>Magnoliopsida</taxon>
        <taxon>eudicotyledons</taxon>
        <taxon>Gunneridae</taxon>
        <taxon>Pentapetalae</taxon>
        <taxon>asterids</taxon>
        <taxon>lamiids</taxon>
        <taxon>Lamiales</taxon>
        <taxon>Oleaceae</taxon>
        <taxon>Oleeae</taxon>
        <taxon>Olea</taxon>
    </lineage>
</organism>
<dbReference type="EMBL" id="CACTIH010003621">
    <property type="protein sequence ID" value="CAA2978662.1"/>
    <property type="molecule type" value="Genomic_DNA"/>
</dbReference>
<evidence type="ECO:0000313" key="3">
    <source>
        <dbReference type="EMBL" id="CAA2978662.1"/>
    </source>
</evidence>
<dbReference type="AlphaFoldDB" id="A0A8S0RGN2"/>
<name>A0A8S0RGN2_OLEEU</name>
<gene>
    <name evidence="3" type="ORF">OLEA9_A004994</name>
</gene>
<dbReference type="PANTHER" id="PTHR31625">
    <property type="match status" value="1"/>
</dbReference>
<dbReference type="Gene3D" id="3.30.559.10">
    <property type="entry name" value="Chloramphenicol acetyltransferase-like domain"/>
    <property type="match status" value="2"/>
</dbReference>
<reference evidence="3 4" key="1">
    <citation type="submission" date="2019-12" db="EMBL/GenBank/DDBJ databases">
        <authorList>
            <person name="Alioto T."/>
            <person name="Alioto T."/>
            <person name="Gomez Garrido J."/>
        </authorList>
    </citation>
    <scope>NUCLEOTIDE SEQUENCE [LARGE SCALE GENOMIC DNA]</scope>
</reference>
<keyword evidence="1" id="KW-0808">Transferase</keyword>
<keyword evidence="4" id="KW-1185">Reference proteome</keyword>
<keyword evidence="2" id="KW-0012">Acyltransferase</keyword>
<dbReference type="Proteomes" id="UP000594638">
    <property type="component" value="Unassembled WGS sequence"/>
</dbReference>
<protein>
    <submittedName>
        <fullName evidence="3">Malonyl-coenzyme:anthocyanin 5-O-glucoside-6 -O-malonyltransferase-like</fullName>
    </submittedName>
</protein>
<proteinExistence type="predicted"/>
<dbReference type="Pfam" id="PF02458">
    <property type="entry name" value="Transferase"/>
    <property type="match status" value="1"/>
</dbReference>
<evidence type="ECO:0000256" key="1">
    <source>
        <dbReference type="ARBA" id="ARBA00022679"/>
    </source>
</evidence>
<dbReference type="InterPro" id="IPR023213">
    <property type="entry name" value="CAT-like_dom_sf"/>
</dbReference>
<accession>A0A8S0RGN2</accession>